<evidence type="ECO:0000313" key="1">
    <source>
        <dbReference type="EMBL" id="ODN42961.1"/>
    </source>
</evidence>
<dbReference type="Proteomes" id="UP000094329">
    <property type="component" value="Unassembled WGS sequence"/>
</dbReference>
<dbReference type="EMBL" id="MDTU01000001">
    <property type="protein sequence ID" value="ODN42961.1"/>
    <property type="molecule type" value="Genomic_DNA"/>
</dbReference>
<gene>
    <name evidence="1" type="ORF">BGC07_08555</name>
</gene>
<sequence length="267" mass="28159">MQGQGFRQFICAGALMSIAFAGVAATIQDVSMDLSRNSISLNAYDHIAVLPNVLSPLAPTAAGAEWGDIYFGFSAVNHSSGADSINGVMTVGMGVGDPDRFVGLDMSVGVTSVNPEDGGFAKDRHVDLKLHRSLPYQSAIAVGVENLAANGFDRDFSKSYYLVLTKAFQVAKYNLSISLGAGNGRFRSQDDIKDDKNSLGIFADVTAGITEWLDVFADWTGNSISAGASVQPFKKLPVTLTVAALDITKNSVNAVPVAVGLGFAHRF</sequence>
<comment type="caution">
    <text evidence="1">The sequence shown here is derived from an EMBL/GenBank/DDBJ whole genome shotgun (WGS) entry which is preliminary data.</text>
</comment>
<dbReference type="RefSeq" id="WP_069312757.1">
    <property type="nucleotide sequence ID" value="NZ_MDTU01000001.1"/>
</dbReference>
<keyword evidence="2" id="KW-1185">Reference proteome</keyword>
<protein>
    <submittedName>
        <fullName evidence="1">Uncharacterized protein</fullName>
    </submittedName>
</protein>
<accession>A0ABX3A279</accession>
<evidence type="ECO:0000313" key="2">
    <source>
        <dbReference type="Proteomes" id="UP000094329"/>
    </source>
</evidence>
<name>A0ABX3A279_9GAMM</name>
<proteinExistence type="predicted"/>
<reference evidence="1 2" key="1">
    <citation type="submission" date="2016-08" db="EMBL/GenBank/DDBJ databases">
        <title>Draft genome sequence of Candidatus Piscirickettsia litoralis, from seawater.</title>
        <authorList>
            <person name="Wan X."/>
            <person name="Lee A.J."/>
            <person name="Hou S."/>
            <person name="Donachie S.P."/>
        </authorList>
    </citation>
    <scope>NUCLEOTIDE SEQUENCE [LARGE SCALE GENOMIC DNA]</scope>
    <source>
        <strain evidence="1 2">Y2</strain>
    </source>
</reference>
<organism evidence="1 2">
    <name type="scientific">Piscirickettsia litoralis</name>
    <dbReference type="NCBI Taxonomy" id="1891921"/>
    <lineage>
        <taxon>Bacteria</taxon>
        <taxon>Pseudomonadati</taxon>
        <taxon>Pseudomonadota</taxon>
        <taxon>Gammaproteobacteria</taxon>
        <taxon>Thiotrichales</taxon>
        <taxon>Piscirickettsiaceae</taxon>
        <taxon>Piscirickettsia</taxon>
    </lineage>
</organism>